<reference evidence="2 3" key="1">
    <citation type="submission" date="2021-06" db="EMBL/GenBank/DDBJ databases">
        <title>Caerostris extrusa draft genome.</title>
        <authorList>
            <person name="Kono N."/>
            <person name="Arakawa K."/>
        </authorList>
    </citation>
    <scope>NUCLEOTIDE SEQUENCE [LARGE SCALE GENOMIC DNA]</scope>
</reference>
<feature type="transmembrane region" description="Helical" evidence="1">
    <location>
        <begin position="131"/>
        <end position="153"/>
    </location>
</feature>
<keyword evidence="1" id="KW-1133">Transmembrane helix</keyword>
<evidence type="ECO:0000256" key="1">
    <source>
        <dbReference type="SAM" id="Phobius"/>
    </source>
</evidence>
<protein>
    <submittedName>
        <fullName evidence="2">Uncharacterized protein</fullName>
    </submittedName>
</protein>
<keyword evidence="1" id="KW-0472">Membrane</keyword>
<sequence length="156" mass="18381">MRWGRPSAPIGEQVSSLVLEKRQGWKWGGAESLEEEIHPTLPCTPEEDVRRLQTGADAVKPRARELFIFLSLLVRRSRIPDPCRLALSRVYTCDFELLRTNVEYLQSGEHERWTVCGERFRYSWWIAMKSLWDSVLFLRSILFIVRIYVSIFFSPF</sequence>
<proteinExistence type="predicted"/>
<evidence type="ECO:0000313" key="3">
    <source>
        <dbReference type="Proteomes" id="UP001054945"/>
    </source>
</evidence>
<name>A0AAV4Y995_CAEEX</name>
<keyword evidence="3" id="KW-1185">Reference proteome</keyword>
<dbReference type="AlphaFoldDB" id="A0AAV4Y995"/>
<gene>
    <name evidence="2" type="ORF">CEXT_631361</name>
</gene>
<accession>A0AAV4Y995</accession>
<evidence type="ECO:0000313" key="2">
    <source>
        <dbReference type="EMBL" id="GIZ04051.1"/>
    </source>
</evidence>
<organism evidence="2 3">
    <name type="scientific">Caerostris extrusa</name>
    <name type="common">Bark spider</name>
    <name type="synonym">Caerostris bankana</name>
    <dbReference type="NCBI Taxonomy" id="172846"/>
    <lineage>
        <taxon>Eukaryota</taxon>
        <taxon>Metazoa</taxon>
        <taxon>Ecdysozoa</taxon>
        <taxon>Arthropoda</taxon>
        <taxon>Chelicerata</taxon>
        <taxon>Arachnida</taxon>
        <taxon>Araneae</taxon>
        <taxon>Araneomorphae</taxon>
        <taxon>Entelegynae</taxon>
        <taxon>Araneoidea</taxon>
        <taxon>Araneidae</taxon>
        <taxon>Caerostris</taxon>
    </lineage>
</organism>
<comment type="caution">
    <text evidence="2">The sequence shown here is derived from an EMBL/GenBank/DDBJ whole genome shotgun (WGS) entry which is preliminary data.</text>
</comment>
<dbReference type="EMBL" id="BPLR01001685">
    <property type="protein sequence ID" value="GIZ04051.1"/>
    <property type="molecule type" value="Genomic_DNA"/>
</dbReference>
<dbReference type="Proteomes" id="UP001054945">
    <property type="component" value="Unassembled WGS sequence"/>
</dbReference>
<keyword evidence="1" id="KW-0812">Transmembrane</keyword>